<reference evidence="1" key="1">
    <citation type="submission" date="2019-04" db="EMBL/GenBank/DDBJ databases">
        <title>Microbes associate with the intestines of laboratory mice.</title>
        <authorList>
            <person name="Navarre W."/>
            <person name="Wong E."/>
            <person name="Huang K.C."/>
            <person name="Tropini C."/>
            <person name="Ng K."/>
            <person name="Yu B."/>
        </authorList>
    </citation>
    <scope>NUCLEOTIDE SEQUENCE</scope>
    <source>
        <strain evidence="1">NM86_A22</strain>
    </source>
</reference>
<name>A0AC61S3U9_9BACT</name>
<feature type="non-terminal residue" evidence="1">
    <location>
        <position position="1"/>
    </location>
</feature>
<dbReference type="EMBL" id="SSTG01000191">
    <property type="protein sequence ID" value="THG43077.1"/>
    <property type="molecule type" value="Genomic_DNA"/>
</dbReference>
<organism evidence="1 2">
    <name type="scientific">Muribaculum caecicola</name>
    <dbReference type="NCBI Taxonomy" id="3038144"/>
    <lineage>
        <taxon>Bacteria</taxon>
        <taxon>Pseudomonadati</taxon>
        <taxon>Bacteroidota</taxon>
        <taxon>Bacteroidia</taxon>
        <taxon>Bacteroidales</taxon>
        <taxon>Muribaculaceae</taxon>
        <taxon>Muribaculum</taxon>
    </lineage>
</organism>
<accession>A0AC61S3U9</accession>
<keyword evidence="2" id="KW-1185">Reference proteome</keyword>
<comment type="caution">
    <text evidence="1">The sequence shown here is derived from an EMBL/GenBank/DDBJ whole genome shotgun (WGS) entry which is preliminary data.</text>
</comment>
<protein>
    <submittedName>
        <fullName evidence="1">tRNA pseudouridine(38-40) synthase TruA</fullName>
    </submittedName>
</protein>
<gene>
    <name evidence="1" type="ORF">E5990_10370</name>
</gene>
<proteinExistence type="predicted"/>
<sequence>DMMNDAARLLIDTADFTSFAKLHSDAKTNICRLTEARWIPAKIEGEQAHVFVISADRFLRNMVRAVVGTLVDVGRHKLSLDDFAAVIAARDRCAAGTSMPPHPLFLWDVKYPY</sequence>
<dbReference type="Proteomes" id="UP000305401">
    <property type="component" value="Unassembled WGS sequence"/>
</dbReference>
<evidence type="ECO:0000313" key="1">
    <source>
        <dbReference type="EMBL" id="THG43077.1"/>
    </source>
</evidence>
<evidence type="ECO:0000313" key="2">
    <source>
        <dbReference type="Proteomes" id="UP000305401"/>
    </source>
</evidence>